<comment type="cofactor">
    <cofactor evidence="1">
        <name>FAD</name>
        <dbReference type="ChEBI" id="CHEBI:57692"/>
    </cofactor>
</comment>
<dbReference type="PRINTS" id="PR00411">
    <property type="entry name" value="PNDRDTASEI"/>
</dbReference>
<dbReference type="InterPro" id="IPR036188">
    <property type="entry name" value="FAD/NAD-bd_sf"/>
</dbReference>
<keyword evidence="3" id="KW-0285">Flavoprotein</keyword>
<dbReference type="OrthoDB" id="9768666at2"/>
<reference evidence="6 7" key="1">
    <citation type="submission" date="2016-12" db="EMBL/GenBank/DDBJ databases">
        <authorList>
            <person name="Song W.-J."/>
            <person name="Kurnit D.M."/>
        </authorList>
    </citation>
    <scope>NUCLEOTIDE SEQUENCE [LARGE SCALE GENOMIC DNA]</scope>
    <source>
        <strain evidence="6 7">IMCC3135</strain>
    </source>
</reference>
<name>A0A2Z2NG17_9GAMM</name>
<dbReference type="KEGG" id="gai:IMCC3135_00280"/>
<feature type="domain" description="FAD/NAD(P)-binding" evidence="5">
    <location>
        <begin position="2"/>
        <end position="282"/>
    </location>
</feature>
<evidence type="ECO:0000256" key="2">
    <source>
        <dbReference type="ARBA" id="ARBA00006442"/>
    </source>
</evidence>
<gene>
    <name evidence="6" type="primary">padH</name>
    <name evidence="6" type="ORF">IMCC3135_00280</name>
</gene>
<dbReference type="Pfam" id="PF07992">
    <property type="entry name" value="Pyr_redox_2"/>
    <property type="match status" value="1"/>
</dbReference>
<dbReference type="InterPro" id="IPR023753">
    <property type="entry name" value="FAD/NAD-binding_dom"/>
</dbReference>
<dbReference type="GO" id="GO:0047110">
    <property type="term" value="F:phenylglyoxylate dehydrogenase (acylating) activity"/>
    <property type="evidence" value="ECO:0007669"/>
    <property type="project" value="UniProtKB-EC"/>
</dbReference>
<dbReference type="RefSeq" id="WP_088915748.1">
    <property type="nucleotide sequence ID" value="NZ_CP018632.1"/>
</dbReference>
<evidence type="ECO:0000256" key="1">
    <source>
        <dbReference type="ARBA" id="ARBA00001974"/>
    </source>
</evidence>
<dbReference type="EC" id="1.2.1.58" evidence="6"/>
<keyword evidence="6" id="KW-0560">Oxidoreductase</keyword>
<accession>A0A2Z2NG17</accession>
<dbReference type="Gene3D" id="3.50.50.60">
    <property type="entry name" value="FAD/NAD(P)-binding domain"/>
    <property type="match status" value="2"/>
</dbReference>
<dbReference type="Proteomes" id="UP000250079">
    <property type="component" value="Chromosome"/>
</dbReference>
<comment type="similarity">
    <text evidence="2">Belongs to the FAD-dependent oxidoreductase family.</text>
</comment>
<proteinExistence type="inferred from homology"/>
<dbReference type="SUPFAM" id="SSF51905">
    <property type="entry name" value="FAD/NAD(P)-binding domain"/>
    <property type="match status" value="1"/>
</dbReference>
<evidence type="ECO:0000256" key="3">
    <source>
        <dbReference type="ARBA" id="ARBA00022630"/>
    </source>
</evidence>
<organism evidence="6 7">
    <name type="scientific">Granulosicoccus antarcticus IMCC3135</name>
    <dbReference type="NCBI Taxonomy" id="1192854"/>
    <lineage>
        <taxon>Bacteria</taxon>
        <taxon>Pseudomonadati</taxon>
        <taxon>Pseudomonadota</taxon>
        <taxon>Gammaproteobacteria</taxon>
        <taxon>Chromatiales</taxon>
        <taxon>Granulosicoccaceae</taxon>
        <taxon>Granulosicoccus</taxon>
    </lineage>
</organism>
<dbReference type="InterPro" id="IPR050260">
    <property type="entry name" value="FAD-bd_OxRdtase"/>
</dbReference>
<sequence>MHYVIIGAGPAGVNAAEHLRQYDPQGQITMLVAEQVPPYSRMALPYYLADNIAPEGTYLRKGSNHFESLNITLKQGRASSLDTQNKTLTLQDGETLGYDKLLIASGATATRPPIPGIDLERVYNCWTLQDAHKIVATTKRGSKVILMGAGFIGCIILEALDERGVDLTVIEMENRMVSRMTNETMGTMIKDWCVAKGINVLTSTQVTEISENEGSAALNVTTKSGESLQADVVICATGVRSNTAFLLDSGIEVDMGIIVDDFLQTSAPDVYAAGDVARGRDLSTGEYQVQAIQPTAVEHGKLAAHNMVYGHKTPHPGNVNMNVLDTVGLISTSFGLWMGVEGGEQAEMSDVDNFKYLNLQFKDDVLVGASSLGMTQHVGVMRGLIQTGCRLGPWKEKLMREPNRLTEAYLACAQSQNVSMSAS</sequence>
<dbReference type="AlphaFoldDB" id="A0A2Z2NG17"/>
<dbReference type="PANTHER" id="PTHR43429">
    <property type="entry name" value="PYRIDINE NUCLEOTIDE-DISULFIDE OXIDOREDUCTASE DOMAIN-CONTAINING"/>
    <property type="match status" value="1"/>
</dbReference>
<dbReference type="PRINTS" id="PR00368">
    <property type="entry name" value="FADPNR"/>
</dbReference>
<evidence type="ECO:0000313" key="6">
    <source>
        <dbReference type="EMBL" id="ASJ70182.1"/>
    </source>
</evidence>
<evidence type="ECO:0000256" key="4">
    <source>
        <dbReference type="ARBA" id="ARBA00022827"/>
    </source>
</evidence>
<dbReference type="EMBL" id="CP018632">
    <property type="protein sequence ID" value="ASJ70182.1"/>
    <property type="molecule type" value="Genomic_DNA"/>
</dbReference>
<evidence type="ECO:0000259" key="5">
    <source>
        <dbReference type="Pfam" id="PF07992"/>
    </source>
</evidence>
<dbReference type="PANTHER" id="PTHR43429:SF3">
    <property type="entry name" value="NITRITE REDUCTASE [NAD(P)H]"/>
    <property type="match status" value="1"/>
</dbReference>
<keyword evidence="4" id="KW-0274">FAD</keyword>
<protein>
    <submittedName>
        <fullName evidence="6">NADH-dependent phenylglyoxylate dehydrogenase subunit epsilon</fullName>
        <ecNumber evidence="6">1.2.1.58</ecNumber>
    </submittedName>
</protein>
<evidence type="ECO:0000313" key="7">
    <source>
        <dbReference type="Proteomes" id="UP000250079"/>
    </source>
</evidence>
<keyword evidence="7" id="KW-1185">Reference proteome</keyword>